<keyword evidence="2" id="KW-1185">Reference proteome</keyword>
<evidence type="ECO:0008006" key="3">
    <source>
        <dbReference type="Google" id="ProtNLM"/>
    </source>
</evidence>
<protein>
    <recommendedName>
        <fullName evidence="3">Peptidase C39-like domain-containing protein</fullName>
    </recommendedName>
</protein>
<dbReference type="EMBL" id="CP001322">
    <property type="protein sequence ID" value="ACL04561.1"/>
    <property type="molecule type" value="Genomic_DNA"/>
</dbReference>
<dbReference type="RefSeq" id="WP_015947631.1">
    <property type="nucleotide sequence ID" value="NC_011768.1"/>
</dbReference>
<evidence type="ECO:0000313" key="2">
    <source>
        <dbReference type="Proteomes" id="UP000000739"/>
    </source>
</evidence>
<evidence type="ECO:0000313" key="1">
    <source>
        <dbReference type="EMBL" id="ACL04561.1"/>
    </source>
</evidence>
<dbReference type="Proteomes" id="UP000000739">
    <property type="component" value="Chromosome"/>
</dbReference>
<name>B8FBB7_DESAL</name>
<dbReference type="eggNOG" id="ENOG503485W">
    <property type="taxonomic scope" value="Bacteria"/>
</dbReference>
<dbReference type="AlphaFoldDB" id="B8FBB7"/>
<dbReference type="HOGENOM" id="CLU_1425884_0_0_7"/>
<reference evidence="1 2" key="1">
    <citation type="journal article" date="2012" name="Environ. Microbiol.">
        <title>The genome sequence of Desulfatibacillum alkenivorans AK-01: a blueprint for anaerobic alkane oxidation.</title>
        <authorList>
            <person name="Callaghan A.V."/>
            <person name="Morris B.E."/>
            <person name="Pereira I.A."/>
            <person name="McInerney M.J."/>
            <person name="Austin R.N."/>
            <person name="Groves J.T."/>
            <person name="Kukor J.J."/>
            <person name="Suflita J.M."/>
            <person name="Young L.Y."/>
            <person name="Zylstra G.J."/>
            <person name="Wawrik B."/>
        </authorList>
    </citation>
    <scope>NUCLEOTIDE SEQUENCE [LARGE SCALE GENOMIC DNA]</scope>
    <source>
        <strain evidence="1 2">AK-01</strain>
    </source>
</reference>
<accession>B8FBB7</accession>
<gene>
    <name evidence="1" type="ordered locus">Dalk_2871</name>
</gene>
<proteinExistence type="predicted"/>
<sequence length="190" mass="21005">MSRDVTGPPDLVAQETGAWCFAAAEQMVRAYLNMEVPSQYGIAYASLMLLISQGDPDLLLAWSTAAETDLLLAVDDDITPEQLEVSGNPPNPDSERVAMVKRTYGIFNHWDLGGAISSSCLPRDFREDIGSDKLVVIGNRNHYYVVYGYTDAGPFILRARDPFPPGLGAGTRLIPWGDFNAWEYKVVIRF</sequence>
<dbReference type="KEGG" id="dal:Dalk_2871"/>
<organism evidence="1 2">
    <name type="scientific">Desulfatibacillum aliphaticivorans</name>
    <dbReference type="NCBI Taxonomy" id="218208"/>
    <lineage>
        <taxon>Bacteria</taxon>
        <taxon>Pseudomonadati</taxon>
        <taxon>Thermodesulfobacteriota</taxon>
        <taxon>Desulfobacteria</taxon>
        <taxon>Desulfobacterales</taxon>
        <taxon>Desulfatibacillaceae</taxon>
        <taxon>Desulfatibacillum</taxon>
    </lineage>
</organism>